<sequence length="463" mass="49271">MNKIPRGFSYNQQSENSALGDLIPTTPRAIIAEIRQLSRNLGTTHRRRCFRLLDALDAFLVAPPTAAANSSLSTPRQCFTGASFDYKIQSNLLLRPPTQHQQHSAHAAALASQADKRIARAMAVLPLRYNGESSVNSIIAVGTSARVYNDPVELCPGEASLLMGWESSPRSKNASEEGSLDLSHLSIASPDDDRALAEVRGQVSPSVDASVSSGDSSIDLDLVSMATPEGRRALAEMRGQLSLGMNASMSSGDGSIDLDLISMATPEGRRALAQLRGDVLRRKDANEASGDSSLDLDVSPMTTPGGRIALETLRGKVSSGVDASVLSGDGSIDLDLVSMATPEGRRALAELRGEVVRRADVNESSGESSLDLDLFSMATPDGRIALAEFRGELLPEDWMDANVSSGSDSLNNSFACPRIFGFTQEGKCAPSTVCGRPWLKELENMVSGVDARHVVDPFAALDK</sequence>
<name>A0A8H7D0R5_9AGAR</name>
<proteinExistence type="predicted"/>
<protein>
    <submittedName>
        <fullName evidence="1">Uncharacterized protein</fullName>
    </submittedName>
</protein>
<accession>A0A8H7D0R5</accession>
<dbReference type="AlphaFoldDB" id="A0A8H7D0R5"/>
<gene>
    <name evidence="1" type="ORF">MVEN_01135500</name>
</gene>
<evidence type="ECO:0000313" key="1">
    <source>
        <dbReference type="EMBL" id="KAF7354463.1"/>
    </source>
</evidence>
<organism evidence="1 2">
    <name type="scientific">Mycena venus</name>
    <dbReference type="NCBI Taxonomy" id="2733690"/>
    <lineage>
        <taxon>Eukaryota</taxon>
        <taxon>Fungi</taxon>
        <taxon>Dikarya</taxon>
        <taxon>Basidiomycota</taxon>
        <taxon>Agaricomycotina</taxon>
        <taxon>Agaricomycetes</taxon>
        <taxon>Agaricomycetidae</taxon>
        <taxon>Agaricales</taxon>
        <taxon>Marasmiineae</taxon>
        <taxon>Mycenaceae</taxon>
        <taxon>Mycena</taxon>
    </lineage>
</organism>
<dbReference type="EMBL" id="JACAZI010000008">
    <property type="protein sequence ID" value="KAF7354463.1"/>
    <property type="molecule type" value="Genomic_DNA"/>
</dbReference>
<reference evidence="1" key="1">
    <citation type="submission" date="2020-05" db="EMBL/GenBank/DDBJ databases">
        <title>Mycena genomes resolve the evolution of fungal bioluminescence.</title>
        <authorList>
            <person name="Tsai I.J."/>
        </authorList>
    </citation>
    <scope>NUCLEOTIDE SEQUENCE</scope>
    <source>
        <strain evidence="1">CCC161011</strain>
    </source>
</reference>
<keyword evidence="2" id="KW-1185">Reference proteome</keyword>
<evidence type="ECO:0000313" key="2">
    <source>
        <dbReference type="Proteomes" id="UP000620124"/>
    </source>
</evidence>
<comment type="caution">
    <text evidence="1">The sequence shown here is derived from an EMBL/GenBank/DDBJ whole genome shotgun (WGS) entry which is preliminary data.</text>
</comment>
<dbReference type="Proteomes" id="UP000620124">
    <property type="component" value="Unassembled WGS sequence"/>
</dbReference>